<evidence type="ECO:0000256" key="1">
    <source>
        <dbReference type="SAM" id="MobiDB-lite"/>
    </source>
</evidence>
<feature type="compositionally biased region" description="Basic and acidic residues" evidence="1">
    <location>
        <begin position="44"/>
        <end position="54"/>
    </location>
</feature>
<dbReference type="Proteomes" id="UP000548787">
    <property type="component" value="Unassembled WGS sequence"/>
</dbReference>
<organism evidence="4 5">
    <name type="scientific">Listeria rustica</name>
    <dbReference type="NCBI Taxonomy" id="2713503"/>
    <lineage>
        <taxon>Bacteria</taxon>
        <taxon>Bacillati</taxon>
        <taxon>Bacillota</taxon>
        <taxon>Bacilli</taxon>
        <taxon>Bacillales</taxon>
        <taxon>Listeriaceae</taxon>
        <taxon>Listeria</taxon>
    </lineage>
</organism>
<feature type="signal peptide" evidence="2">
    <location>
        <begin position="1"/>
        <end position="18"/>
    </location>
</feature>
<comment type="caution">
    <text evidence="4">The sequence shown here is derived from an EMBL/GenBank/DDBJ whole genome shotgun (WGS) entry which is preliminary data.</text>
</comment>
<dbReference type="AlphaFoldDB" id="A0A7W1T938"/>
<keyword evidence="2" id="KW-0732">Signal</keyword>
<feature type="chain" id="PRO_5039029525" evidence="2">
    <location>
        <begin position="19"/>
        <end position="241"/>
    </location>
</feature>
<feature type="region of interest" description="Disordered" evidence="1">
    <location>
        <begin position="44"/>
        <end position="63"/>
    </location>
</feature>
<evidence type="ECO:0000313" key="4">
    <source>
        <dbReference type="EMBL" id="MBA3927713.1"/>
    </source>
</evidence>
<dbReference type="EMBL" id="JABJVM010000024">
    <property type="protein sequence ID" value="MBA3927713.1"/>
    <property type="molecule type" value="Genomic_DNA"/>
</dbReference>
<evidence type="ECO:0000313" key="5">
    <source>
        <dbReference type="Proteomes" id="UP000548787"/>
    </source>
</evidence>
<protein>
    <submittedName>
        <fullName evidence="4">WxL domain-containing protein</fullName>
    </submittedName>
</protein>
<name>A0A7W1T938_9LIST</name>
<dbReference type="InterPro" id="IPR027994">
    <property type="entry name" value="WxL_dom"/>
</dbReference>
<keyword evidence="5" id="KW-1185">Reference proteome</keyword>
<reference evidence="4 5" key="1">
    <citation type="submission" date="2020-08" db="EMBL/GenBank/DDBJ databases">
        <title>Listeria ohnekaius sp. nov. and Listeria portnoyii sp. nov. isolated from non-agricultural and natural environments.</title>
        <authorList>
            <person name="Weller D."/>
            <person name="Belias A.M."/>
            <person name="Liao J."/>
            <person name="Guo S."/>
            <person name="Orsi R.H."/>
            <person name="Wiedmann M."/>
        </authorList>
    </citation>
    <scope>NUCLEOTIDE SEQUENCE [LARGE SCALE GENOMIC DNA]</scope>
    <source>
        <strain evidence="4 5">FSL W9-0585</strain>
    </source>
</reference>
<dbReference type="Pfam" id="PF13731">
    <property type="entry name" value="WxL"/>
    <property type="match status" value="1"/>
</dbReference>
<sequence length="241" mass="25826">MKRWVPLIVIFFFTLAVAGTTSLAATTESNGDINLRYNTGIKRPIEPTQPEKKLGITATDPGVNPATPGPLSIDYISNIHFGAQKITGNDVVYYALTDKVRIDALNKIKEVPNFIEITDDRGSNSGWKLSVTQNGPLKNGDSSLNGATLKLNNAKLGTINLSMLHTYAPIAKSIVLDSTGTNASELIYAAGNKGMGTWINLFGTSLATAKKSIALEVPGSIPKKEGLYKTTLTWTLTDSPD</sequence>
<evidence type="ECO:0000259" key="3">
    <source>
        <dbReference type="Pfam" id="PF13731"/>
    </source>
</evidence>
<accession>A0A7W1T938</accession>
<gene>
    <name evidence="4" type="ORF">HPK16_15350</name>
</gene>
<dbReference type="RefSeq" id="WP_181677778.1">
    <property type="nucleotide sequence ID" value="NZ_JABJVM010000024.1"/>
</dbReference>
<proteinExistence type="predicted"/>
<evidence type="ECO:0000256" key="2">
    <source>
        <dbReference type="SAM" id="SignalP"/>
    </source>
</evidence>
<feature type="domain" description="WxL" evidence="3">
    <location>
        <begin position="25"/>
        <end position="240"/>
    </location>
</feature>